<proteinExistence type="predicted"/>
<keyword evidence="3" id="KW-1185">Reference proteome</keyword>
<comment type="caution">
    <text evidence="2">The sequence shown here is derived from an EMBL/GenBank/DDBJ whole genome shotgun (WGS) entry which is preliminary data.</text>
</comment>
<dbReference type="Proteomes" id="UP001500729">
    <property type="component" value="Unassembled WGS sequence"/>
</dbReference>
<protein>
    <submittedName>
        <fullName evidence="2">Uncharacterized protein</fullName>
    </submittedName>
</protein>
<accession>A0ABP3MXM6</accession>
<evidence type="ECO:0000313" key="2">
    <source>
        <dbReference type="EMBL" id="GAA0530508.1"/>
    </source>
</evidence>
<evidence type="ECO:0000313" key="3">
    <source>
        <dbReference type="Proteomes" id="UP001500729"/>
    </source>
</evidence>
<gene>
    <name evidence="2" type="ORF">GCM10009533_32160</name>
</gene>
<feature type="compositionally biased region" description="Low complexity" evidence="1">
    <location>
        <begin position="86"/>
        <end position="99"/>
    </location>
</feature>
<name>A0ABP3MXM6_SACER</name>
<evidence type="ECO:0000256" key="1">
    <source>
        <dbReference type="SAM" id="MobiDB-lite"/>
    </source>
</evidence>
<organism evidence="2 3">
    <name type="scientific">Saccharopolyspora erythraea</name>
    <name type="common">Streptomyces erythraeus</name>
    <dbReference type="NCBI Taxonomy" id="1836"/>
    <lineage>
        <taxon>Bacteria</taxon>
        <taxon>Bacillati</taxon>
        <taxon>Actinomycetota</taxon>
        <taxon>Actinomycetes</taxon>
        <taxon>Pseudonocardiales</taxon>
        <taxon>Pseudonocardiaceae</taxon>
        <taxon>Saccharopolyspora</taxon>
    </lineage>
</organism>
<dbReference type="EMBL" id="BAAAGS010000019">
    <property type="protein sequence ID" value="GAA0530508.1"/>
    <property type="molecule type" value="Genomic_DNA"/>
</dbReference>
<sequence>MDPALAALLGHELEVLDGVGQVGVVALDARLREREVEQPARRADERLALDVLAVPGLLADEQHPGSRGPGPEDRLSGRLVEVAAPAVPRRVAQRAQTAPGGHERFGRRLRDLHFRLHNVLRASRR</sequence>
<reference evidence="3" key="1">
    <citation type="journal article" date="2019" name="Int. J. Syst. Evol. Microbiol.">
        <title>The Global Catalogue of Microorganisms (GCM) 10K type strain sequencing project: providing services to taxonomists for standard genome sequencing and annotation.</title>
        <authorList>
            <consortium name="The Broad Institute Genomics Platform"/>
            <consortium name="The Broad Institute Genome Sequencing Center for Infectious Disease"/>
            <person name="Wu L."/>
            <person name="Ma J."/>
        </authorList>
    </citation>
    <scope>NUCLEOTIDE SEQUENCE [LARGE SCALE GENOMIC DNA]</scope>
    <source>
        <strain evidence="3">JCM 10303</strain>
    </source>
</reference>
<feature type="region of interest" description="Disordered" evidence="1">
    <location>
        <begin position="86"/>
        <end position="106"/>
    </location>
</feature>